<sequence>MLPSATEHGDMTPMSHVRSIPTRLAPGALAASLLLFAGSALAAKPAPPLDPSAPLTEVARSTSRVWNGVVVLPDGRMILQYPAWAGTPGPALTLRDADGTEHPYPDAGWNDDATADAAHRLTAVEGMHLTDDGTLWVLDSGIATDGRPAAPGGTKLVRIDTRTGAVVRTYPIDPAVLHPGSHLSGVRVGRDHAFIGDSGVPGLIVMDLGHDGAGPVTQRRLLDRQPSLTAQHPITVGGQVLHDRAGHTAVINVNQIEISPDGQWLYYQTASGPLYRIGTELLTDTSITDVELDDGTTLWYNTPPLGGMAVARDGTLYFDDVSTGSIFRFTAGRVYQRIIVDPRLRWPANPYVTADGKLYVPVAQLDRTPPFNQGRLGVAWPLSLYRVDVGALPPPVR</sequence>
<gene>
    <name evidence="4" type="ORF">HLH21_01120</name>
</gene>
<comment type="subcellular location">
    <subcellularLocation>
        <location evidence="1">Secreted</location>
    </subcellularLocation>
</comment>
<dbReference type="GO" id="GO:0005576">
    <property type="term" value="C:extracellular region"/>
    <property type="evidence" value="ECO:0007669"/>
    <property type="project" value="UniProtKB-SubCell"/>
</dbReference>
<dbReference type="Pfam" id="PF03022">
    <property type="entry name" value="MRJP"/>
    <property type="match status" value="1"/>
</dbReference>
<dbReference type="PANTHER" id="PTHR10009:SF18">
    <property type="entry name" value="PROTEIN YELLOW-LIKE PROTEIN"/>
    <property type="match status" value="1"/>
</dbReference>
<evidence type="ECO:0000256" key="1">
    <source>
        <dbReference type="ARBA" id="ARBA00004613"/>
    </source>
</evidence>
<evidence type="ECO:0000256" key="3">
    <source>
        <dbReference type="SAM" id="SignalP"/>
    </source>
</evidence>
<dbReference type="SUPFAM" id="SSF63829">
    <property type="entry name" value="Calcium-dependent phosphotriesterase"/>
    <property type="match status" value="1"/>
</dbReference>
<proteinExistence type="predicted"/>
<evidence type="ECO:0000256" key="2">
    <source>
        <dbReference type="ARBA" id="ARBA00022525"/>
    </source>
</evidence>
<keyword evidence="3" id="KW-0732">Signal</keyword>
<protein>
    <recommendedName>
        <fullName evidence="6">Major royal jelly protein</fullName>
    </recommendedName>
</protein>
<reference evidence="4 5" key="1">
    <citation type="submission" date="2020-04" db="EMBL/GenBank/DDBJ databases">
        <title>Description of novel Gluconacetobacter.</title>
        <authorList>
            <person name="Sombolestani A."/>
        </authorList>
    </citation>
    <scope>NUCLEOTIDE SEQUENCE [LARGE SCALE GENOMIC DNA]</scope>
    <source>
        <strain evidence="4 5">LMG 21312</strain>
    </source>
</reference>
<dbReference type="PANTHER" id="PTHR10009">
    <property type="entry name" value="PROTEIN YELLOW-RELATED"/>
    <property type="match status" value="1"/>
</dbReference>
<dbReference type="AlphaFoldDB" id="A0A7W4P210"/>
<dbReference type="Gene3D" id="2.120.10.30">
    <property type="entry name" value="TolB, C-terminal domain"/>
    <property type="match status" value="1"/>
</dbReference>
<evidence type="ECO:0008006" key="6">
    <source>
        <dbReference type="Google" id="ProtNLM"/>
    </source>
</evidence>
<dbReference type="Proteomes" id="UP000561066">
    <property type="component" value="Unassembled WGS sequence"/>
</dbReference>
<evidence type="ECO:0000313" key="4">
    <source>
        <dbReference type="EMBL" id="MBB2174522.1"/>
    </source>
</evidence>
<feature type="signal peptide" evidence="3">
    <location>
        <begin position="1"/>
        <end position="42"/>
    </location>
</feature>
<dbReference type="InterPro" id="IPR017996">
    <property type="entry name" value="MRJP/yellow-related"/>
</dbReference>
<accession>A0A7W4P210</accession>
<comment type="caution">
    <text evidence="4">The sequence shown here is derived from an EMBL/GenBank/DDBJ whole genome shotgun (WGS) entry which is preliminary data.</text>
</comment>
<keyword evidence="5" id="KW-1185">Reference proteome</keyword>
<keyword evidence="2" id="KW-0964">Secreted</keyword>
<evidence type="ECO:0000313" key="5">
    <source>
        <dbReference type="Proteomes" id="UP000561066"/>
    </source>
</evidence>
<organism evidence="4 5">
    <name type="scientific">Gluconacetobacter johannae</name>
    <dbReference type="NCBI Taxonomy" id="112140"/>
    <lineage>
        <taxon>Bacteria</taxon>
        <taxon>Pseudomonadati</taxon>
        <taxon>Pseudomonadota</taxon>
        <taxon>Alphaproteobacteria</taxon>
        <taxon>Acetobacterales</taxon>
        <taxon>Acetobacteraceae</taxon>
        <taxon>Gluconacetobacter</taxon>
    </lineage>
</organism>
<dbReference type="EMBL" id="JABEQH010000001">
    <property type="protein sequence ID" value="MBB2174522.1"/>
    <property type="molecule type" value="Genomic_DNA"/>
</dbReference>
<dbReference type="InterPro" id="IPR011042">
    <property type="entry name" value="6-blade_b-propeller_TolB-like"/>
</dbReference>
<name>A0A7W4P210_9PROT</name>
<feature type="chain" id="PRO_5030623843" description="Major royal jelly protein" evidence="3">
    <location>
        <begin position="43"/>
        <end position="397"/>
    </location>
</feature>